<feature type="transmembrane region" description="Helical" evidence="6">
    <location>
        <begin position="16"/>
        <end position="37"/>
    </location>
</feature>
<protein>
    <recommendedName>
        <fullName evidence="7">Rhodopsin domain-containing protein</fullName>
    </recommendedName>
</protein>
<dbReference type="EMBL" id="JAGPNK010000003">
    <property type="protein sequence ID" value="KAH7324472.1"/>
    <property type="molecule type" value="Genomic_DNA"/>
</dbReference>
<evidence type="ECO:0000256" key="1">
    <source>
        <dbReference type="ARBA" id="ARBA00004141"/>
    </source>
</evidence>
<evidence type="ECO:0000313" key="9">
    <source>
        <dbReference type="Proteomes" id="UP000813444"/>
    </source>
</evidence>
<evidence type="ECO:0000259" key="7">
    <source>
        <dbReference type="Pfam" id="PF20684"/>
    </source>
</evidence>
<keyword evidence="9" id="KW-1185">Reference proteome</keyword>
<reference evidence="8" key="1">
    <citation type="journal article" date="2021" name="Nat. Commun.">
        <title>Genetic determinants of endophytism in the Arabidopsis root mycobiome.</title>
        <authorList>
            <person name="Mesny F."/>
            <person name="Miyauchi S."/>
            <person name="Thiergart T."/>
            <person name="Pickel B."/>
            <person name="Atanasova L."/>
            <person name="Karlsson M."/>
            <person name="Huettel B."/>
            <person name="Barry K.W."/>
            <person name="Haridas S."/>
            <person name="Chen C."/>
            <person name="Bauer D."/>
            <person name="Andreopoulos W."/>
            <person name="Pangilinan J."/>
            <person name="LaButti K."/>
            <person name="Riley R."/>
            <person name="Lipzen A."/>
            <person name="Clum A."/>
            <person name="Drula E."/>
            <person name="Henrissat B."/>
            <person name="Kohler A."/>
            <person name="Grigoriev I.V."/>
            <person name="Martin F.M."/>
            <person name="Hacquard S."/>
        </authorList>
    </citation>
    <scope>NUCLEOTIDE SEQUENCE</scope>
    <source>
        <strain evidence="8">MPI-CAGE-CH-0235</strain>
    </source>
</reference>
<dbReference type="GO" id="GO:0016020">
    <property type="term" value="C:membrane"/>
    <property type="evidence" value="ECO:0007669"/>
    <property type="project" value="UniProtKB-SubCell"/>
</dbReference>
<comment type="caution">
    <text evidence="8">The sequence shown here is derived from an EMBL/GenBank/DDBJ whole genome shotgun (WGS) entry which is preliminary data.</text>
</comment>
<dbReference type="InterPro" id="IPR052337">
    <property type="entry name" value="SAT4-like"/>
</dbReference>
<feature type="transmembrane region" description="Helical" evidence="6">
    <location>
        <begin position="212"/>
        <end position="237"/>
    </location>
</feature>
<feature type="transmembrane region" description="Helical" evidence="6">
    <location>
        <begin position="257"/>
        <end position="277"/>
    </location>
</feature>
<feature type="transmembrane region" description="Helical" evidence="6">
    <location>
        <begin position="58"/>
        <end position="82"/>
    </location>
</feature>
<sequence>MASFASAMSDEDRGPLVIGVSSMMSALATITMLVRAWTRVRRGVEFGIDDGWILVSFCLLWVHFVVITLEVIMGGLGVPLIVNLLSNRSTLADFLRILFVQCIVSPIAITVTKFSYLAMYWRFFPTPFTRRSCMIVGGLQLAWCLAVVFPTIFRCNPIEDAWRFTVRTDSCNLAIGAWLAWQDGIPEIATTIMIYCLPLYEVSRLHTSRSTKLAISAVFFLCSLTVIASIMRFVYAYEYIHTLTGLMPDATLGMANVVMWCHIEVCTGFIAACLPALRPVAIQIWHKLGFAKTRDASASRSNRVATIGGSGPSVTKSGSFLDGLREKSFFVSSSAKRAESSHGSVQEPQKLRLWPDGYRFKPRSAVWRPSADDHREDLPLRSISVRTDIMWREDSRTSKVEV</sequence>
<dbReference type="InterPro" id="IPR049326">
    <property type="entry name" value="Rhodopsin_dom_fungi"/>
</dbReference>
<dbReference type="PANTHER" id="PTHR33048">
    <property type="entry name" value="PTH11-LIKE INTEGRAL MEMBRANE PROTEIN (AFU_ORTHOLOGUE AFUA_5G11245)"/>
    <property type="match status" value="1"/>
</dbReference>
<feature type="transmembrane region" description="Helical" evidence="6">
    <location>
        <begin position="94"/>
        <end position="121"/>
    </location>
</feature>
<keyword evidence="4 6" id="KW-0472">Membrane</keyword>
<proteinExistence type="inferred from homology"/>
<dbReference type="Pfam" id="PF20684">
    <property type="entry name" value="Fung_rhodopsin"/>
    <property type="match status" value="1"/>
</dbReference>
<comment type="similarity">
    <text evidence="5">Belongs to the SAT4 family.</text>
</comment>
<name>A0A8K0SX94_9HYPO</name>
<dbReference type="OrthoDB" id="3934549at2759"/>
<evidence type="ECO:0000256" key="5">
    <source>
        <dbReference type="ARBA" id="ARBA00038359"/>
    </source>
</evidence>
<evidence type="ECO:0000256" key="3">
    <source>
        <dbReference type="ARBA" id="ARBA00022989"/>
    </source>
</evidence>
<feature type="domain" description="Rhodopsin" evidence="7">
    <location>
        <begin position="34"/>
        <end position="280"/>
    </location>
</feature>
<evidence type="ECO:0000256" key="6">
    <source>
        <dbReference type="SAM" id="Phobius"/>
    </source>
</evidence>
<comment type="subcellular location">
    <subcellularLocation>
        <location evidence="1">Membrane</location>
        <topology evidence="1">Multi-pass membrane protein</topology>
    </subcellularLocation>
</comment>
<organism evidence="8 9">
    <name type="scientific">Stachybotrys elegans</name>
    <dbReference type="NCBI Taxonomy" id="80388"/>
    <lineage>
        <taxon>Eukaryota</taxon>
        <taxon>Fungi</taxon>
        <taxon>Dikarya</taxon>
        <taxon>Ascomycota</taxon>
        <taxon>Pezizomycotina</taxon>
        <taxon>Sordariomycetes</taxon>
        <taxon>Hypocreomycetidae</taxon>
        <taxon>Hypocreales</taxon>
        <taxon>Stachybotryaceae</taxon>
        <taxon>Stachybotrys</taxon>
    </lineage>
</organism>
<evidence type="ECO:0000256" key="2">
    <source>
        <dbReference type="ARBA" id="ARBA00022692"/>
    </source>
</evidence>
<gene>
    <name evidence="8" type="ORF">B0I35DRAFT_475716</name>
</gene>
<feature type="transmembrane region" description="Helical" evidence="6">
    <location>
        <begin position="133"/>
        <end position="153"/>
    </location>
</feature>
<dbReference type="Proteomes" id="UP000813444">
    <property type="component" value="Unassembled WGS sequence"/>
</dbReference>
<feature type="transmembrane region" description="Helical" evidence="6">
    <location>
        <begin position="173"/>
        <end position="200"/>
    </location>
</feature>
<evidence type="ECO:0000256" key="4">
    <source>
        <dbReference type="ARBA" id="ARBA00023136"/>
    </source>
</evidence>
<evidence type="ECO:0000313" key="8">
    <source>
        <dbReference type="EMBL" id="KAH7324472.1"/>
    </source>
</evidence>
<dbReference type="AlphaFoldDB" id="A0A8K0SX94"/>
<dbReference type="PANTHER" id="PTHR33048:SF47">
    <property type="entry name" value="INTEGRAL MEMBRANE PROTEIN-RELATED"/>
    <property type="match status" value="1"/>
</dbReference>
<keyword evidence="3 6" id="KW-1133">Transmembrane helix</keyword>
<accession>A0A8K0SX94</accession>
<keyword evidence="2 6" id="KW-0812">Transmembrane</keyword>